<reference evidence="1" key="1">
    <citation type="submission" date="2007-09" db="EMBL/GenBank/DDBJ databases">
        <title>Complete Genome Sequence of Rickettsia akari.</title>
        <authorList>
            <person name="Madan A."/>
            <person name="Fahey J."/>
            <person name="Helton E."/>
            <person name="Ketteman M."/>
            <person name="Madan A."/>
            <person name="Rodrigues S."/>
            <person name="Sanchez A."/>
            <person name="Whiting M."/>
            <person name="Dasch G."/>
            <person name="Eremeeva M."/>
        </authorList>
    </citation>
    <scope>NUCLEOTIDE SEQUENCE</scope>
    <source>
        <strain evidence="1">Hartford</strain>
    </source>
</reference>
<protein>
    <submittedName>
        <fullName evidence="1">NAD-dependent DNA ligase LigA</fullName>
        <ecNumber evidence="1">6.5.1.2</ecNumber>
    </submittedName>
</protein>
<name>A8GPM8_RICAH</name>
<sequence>MRHSIGIPDDLNNELTIIAKLEEMPKSKLI</sequence>
<evidence type="ECO:0000313" key="1">
    <source>
        <dbReference type="EMBL" id="ABV75353.1"/>
    </source>
</evidence>
<dbReference type="KEGG" id="rak:A1C_05590"/>
<organism evidence="1 2">
    <name type="scientific">Rickettsia akari (strain Hartford)</name>
    <dbReference type="NCBI Taxonomy" id="293614"/>
    <lineage>
        <taxon>Bacteria</taxon>
        <taxon>Pseudomonadati</taxon>
        <taxon>Pseudomonadota</taxon>
        <taxon>Alphaproteobacteria</taxon>
        <taxon>Rickettsiales</taxon>
        <taxon>Rickettsiaceae</taxon>
        <taxon>Rickettsieae</taxon>
        <taxon>Rickettsia</taxon>
        <taxon>spotted fever group</taxon>
    </lineage>
</organism>
<keyword evidence="1" id="KW-0436">Ligase</keyword>
<keyword evidence="2" id="KW-1185">Reference proteome</keyword>
<dbReference type="EC" id="6.5.1.2" evidence="1"/>
<dbReference type="EMBL" id="CP000847">
    <property type="protein sequence ID" value="ABV75353.1"/>
    <property type="molecule type" value="Genomic_DNA"/>
</dbReference>
<proteinExistence type="predicted"/>
<dbReference type="HOGENOM" id="CLU_3405151_0_0_5"/>
<dbReference type="AlphaFoldDB" id="A8GPM8"/>
<dbReference type="Proteomes" id="UP000006830">
    <property type="component" value="Chromosome"/>
</dbReference>
<gene>
    <name evidence="1" type="primary">ligA</name>
    <name evidence="1" type="ordered locus">A1C_05590</name>
</gene>
<accession>A8GPM8</accession>
<dbReference type="GO" id="GO:0003911">
    <property type="term" value="F:DNA ligase (NAD+) activity"/>
    <property type="evidence" value="ECO:0007669"/>
    <property type="project" value="UniProtKB-EC"/>
</dbReference>
<dbReference type="STRING" id="293614.A1C_05590"/>
<evidence type="ECO:0000313" key="2">
    <source>
        <dbReference type="Proteomes" id="UP000006830"/>
    </source>
</evidence>